<dbReference type="GO" id="GO:0080188">
    <property type="term" value="P:gene silencing by siRNA-directed DNA methylation"/>
    <property type="evidence" value="ECO:0007669"/>
    <property type="project" value="InterPro"/>
</dbReference>
<dbReference type="Pfam" id="PF03469">
    <property type="entry name" value="XH"/>
    <property type="match status" value="1"/>
</dbReference>
<dbReference type="AlphaFoldDB" id="A0A3L6SSC5"/>
<proteinExistence type="predicted"/>
<dbReference type="Proteomes" id="UP000275267">
    <property type="component" value="Unassembled WGS sequence"/>
</dbReference>
<feature type="compositionally biased region" description="Basic and acidic residues" evidence="1">
    <location>
        <begin position="1"/>
        <end position="18"/>
    </location>
</feature>
<evidence type="ECO:0000313" key="3">
    <source>
        <dbReference type="EMBL" id="RLN25599.1"/>
    </source>
</evidence>
<keyword evidence="4" id="KW-1185">Reference proteome</keyword>
<evidence type="ECO:0000259" key="2">
    <source>
        <dbReference type="Pfam" id="PF03469"/>
    </source>
</evidence>
<dbReference type="OrthoDB" id="1892195at2759"/>
<dbReference type="PANTHER" id="PTHR21596">
    <property type="entry name" value="RIBONUCLEASE P SUBUNIT P38"/>
    <property type="match status" value="1"/>
</dbReference>
<dbReference type="InterPro" id="IPR005379">
    <property type="entry name" value="FDM1-5/IDN2_XH"/>
</dbReference>
<protein>
    <submittedName>
        <fullName evidence="3">Factor of DNA methylation 1-like</fullName>
    </submittedName>
</protein>
<feature type="domain" description="Factor of DNA methylation 1-5/IDN2" evidence="2">
    <location>
        <begin position="126"/>
        <end position="255"/>
    </location>
</feature>
<dbReference type="STRING" id="4540.A0A3L6SSC5"/>
<dbReference type="PANTHER" id="PTHR21596:SF51">
    <property type="entry name" value="OS01G0147700 PROTEIN"/>
    <property type="match status" value="1"/>
</dbReference>
<dbReference type="EMBL" id="PQIB02000004">
    <property type="protein sequence ID" value="RLN25599.1"/>
    <property type="molecule type" value="Genomic_DNA"/>
</dbReference>
<gene>
    <name evidence="3" type="ORF">C2845_PM07G01560</name>
</gene>
<accession>A0A3L6SSC5</accession>
<organism evidence="3 4">
    <name type="scientific">Panicum miliaceum</name>
    <name type="common">Proso millet</name>
    <name type="synonym">Broomcorn millet</name>
    <dbReference type="NCBI Taxonomy" id="4540"/>
    <lineage>
        <taxon>Eukaryota</taxon>
        <taxon>Viridiplantae</taxon>
        <taxon>Streptophyta</taxon>
        <taxon>Embryophyta</taxon>
        <taxon>Tracheophyta</taxon>
        <taxon>Spermatophyta</taxon>
        <taxon>Magnoliopsida</taxon>
        <taxon>Liliopsida</taxon>
        <taxon>Poales</taxon>
        <taxon>Poaceae</taxon>
        <taxon>PACMAD clade</taxon>
        <taxon>Panicoideae</taxon>
        <taxon>Panicodae</taxon>
        <taxon>Paniceae</taxon>
        <taxon>Panicinae</taxon>
        <taxon>Panicum</taxon>
        <taxon>Panicum sect. Panicum</taxon>
    </lineage>
</organism>
<sequence>MPPSGGDDRAGEGSERFMRRGVGRSTAAVAAAGQDLGAEPGNRKRKVSVMSRDTGSLVGSGEHLKVACDDSQRILNEIEDLRAQLDEDVKNLGYCEANQKLRVELALKAKEVLEVKLNGRTAIGIKRMGELYEKPFQNACKRKYGSDDYLAKAAELASNWQEELKKPSWHPFKVVQDNGEYKEFLDDDDAKLKYLRTEYGDNVCNAVKTALMEINEYNPSGGYVVPEFWNFNEGRKATMKEVLNYLFRKMETTTKRSAGGAE</sequence>
<comment type="caution">
    <text evidence="3">The sequence shown here is derived from an EMBL/GenBank/DDBJ whole genome shotgun (WGS) entry which is preliminary data.</text>
</comment>
<feature type="region of interest" description="Disordered" evidence="1">
    <location>
        <begin position="1"/>
        <end position="54"/>
    </location>
</feature>
<evidence type="ECO:0000256" key="1">
    <source>
        <dbReference type="SAM" id="MobiDB-lite"/>
    </source>
</evidence>
<reference evidence="4" key="1">
    <citation type="journal article" date="2019" name="Nat. Commun.">
        <title>The genome of broomcorn millet.</title>
        <authorList>
            <person name="Zou C."/>
            <person name="Miki D."/>
            <person name="Li D."/>
            <person name="Tang Q."/>
            <person name="Xiao L."/>
            <person name="Rajput S."/>
            <person name="Deng P."/>
            <person name="Jia W."/>
            <person name="Huang R."/>
            <person name="Zhang M."/>
            <person name="Sun Y."/>
            <person name="Hu J."/>
            <person name="Fu X."/>
            <person name="Schnable P.S."/>
            <person name="Li F."/>
            <person name="Zhang H."/>
            <person name="Feng B."/>
            <person name="Zhu X."/>
            <person name="Liu R."/>
            <person name="Schnable J.C."/>
            <person name="Zhu J.-K."/>
            <person name="Zhang H."/>
        </authorList>
    </citation>
    <scope>NUCLEOTIDE SEQUENCE [LARGE SCALE GENOMIC DNA]</scope>
</reference>
<name>A0A3L6SSC5_PANMI</name>
<dbReference type="InterPro" id="IPR045177">
    <property type="entry name" value="FDM1-5/IDN2"/>
</dbReference>
<evidence type="ECO:0000313" key="4">
    <source>
        <dbReference type="Proteomes" id="UP000275267"/>
    </source>
</evidence>